<organism evidence="2 3">
    <name type="scientific">Paracoccus haeundaensis</name>
    <dbReference type="NCBI Taxonomy" id="225362"/>
    <lineage>
        <taxon>Bacteria</taxon>
        <taxon>Pseudomonadati</taxon>
        <taxon>Pseudomonadota</taxon>
        <taxon>Alphaproteobacteria</taxon>
        <taxon>Rhodobacterales</taxon>
        <taxon>Paracoccaceae</taxon>
        <taxon>Paracoccus</taxon>
    </lineage>
</organism>
<keyword evidence="1" id="KW-0472">Membrane</keyword>
<sequence length="207" mass="23297">MLEWISANSDVINAVANVAMLFVWIAYLQVFLQSFRRQRRSKIVINQAAGSELDAACFISNMSSEAVYIESVHATLRWGDREVQHSITDYRIDLGDNADPRNKTFQGPLKQGDYASIGTFESIINRTRAEGEASPMQAETDRVSIEILVIGDHLSDDLLVGAKRTFITHFDNGSWTIRPAAAATEQLRSRSERFRLHDQIRSQAADH</sequence>
<accession>A0A5C4R1I8</accession>
<comment type="caution">
    <text evidence="2">The sequence shown here is derived from an EMBL/GenBank/DDBJ whole genome shotgun (WGS) entry which is preliminary data.</text>
</comment>
<name>A0A5C4R1I8_9RHOB</name>
<reference evidence="2 3" key="1">
    <citation type="submission" date="2019-06" db="EMBL/GenBank/DDBJ databases">
        <authorList>
            <person name="Li J."/>
        </authorList>
    </citation>
    <scope>NUCLEOTIDE SEQUENCE [LARGE SCALE GENOMIC DNA]</scope>
    <source>
        <strain evidence="2 3">CGMCC 1.8012</strain>
    </source>
</reference>
<dbReference type="RefSeq" id="WP_139599603.1">
    <property type="nucleotide sequence ID" value="NZ_VDDC01000049.1"/>
</dbReference>
<keyword evidence="1" id="KW-0812">Transmembrane</keyword>
<keyword evidence="1" id="KW-1133">Transmembrane helix</keyword>
<gene>
    <name evidence="2" type="ORF">FHD67_18385</name>
</gene>
<evidence type="ECO:0000313" key="2">
    <source>
        <dbReference type="EMBL" id="TNH37789.1"/>
    </source>
</evidence>
<dbReference type="Proteomes" id="UP000304880">
    <property type="component" value="Unassembled WGS sequence"/>
</dbReference>
<evidence type="ECO:0000256" key="1">
    <source>
        <dbReference type="SAM" id="Phobius"/>
    </source>
</evidence>
<protein>
    <submittedName>
        <fullName evidence="2">Uncharacterized protein</fullName>
    </submittedName>
</protein>
<proteinExistence type="predicted"/>
<feature type="transmembrane region" description="Helical" evidence="1">
    <location>
        <begin position="12"/>
        <end position="32"/>
    </location>
</feature>
<dbReference type="AlphaFoldDB" id="A0A5C4R1I8"/>
<dbReference type="EMBL" id="VDDC01000049">
    <property type="protein sequence ID" value="TNH37789.1"/>
    <property type="molecule type" value="Genomic_DNA"/>
</dbReference>
<evidence type="ECO:0000313" key="3">
    <source>
        <dbReference type="Proteomes" id="UP000304880"/>
    </source>
</evidence>
<keyword evidence="3" id="KW-1185">Reference proteome</keyword>